<dbReference type="InterPro" id="IPR013249">
    <property type="entry name" value="RNA_pol_sigma70_r4_t2"/>
</dbReference>
<dbReference type="RefSeq" id="WP_151535423.1">
    <property type="nucleotide sequence ID" value="NZ_WBOS01000005.1"/>
</dbReference>
<evidence type="ECO:0000256" key="1">
    <source>
        <dbReference type="ARBA" id="ARBA00010641"/>
    </source>
</evidence>
<feature type="domain" description="RNA polymerase sigma-70 region 2" evidence="5">
    <location>
        <begin position="25"/>
        <end position="91"/>
    </location>
</feature>
<gene>
    <name evidence="7" type="ORF">F7731_14080</name>
</gene>
<dbReference type="InterPro" id="IPR039425">
    <property type="entry name" value="RNA_pol_sigma-70-like"/>
</dbReference>
<dbReference type="Gene3D" id="1.10.10.10">
    <property type="entry name" value="Winged helix-like DNA-binding domain superfamily/Winged helix DNA-binding domain"/>
    <property type="match status" value="1"/>
</dbReference>
<dbReference type="SUPFAM" id="SSF88946">
    <property type="entry name" value="Sigma2 domain of RNA polymerase sigma factors"/>
    <property type="match status" value="1"/>
</dbReference>
<keyword evidence="8" id="KW-1185">Reference proteome</keyword>
<evidence type="ECO:0000256" key="4">
    <source>
        <dbReference type="ARBA" id="ARBA00023163"/>
    </source>
</evidence>
<dbReference type="Pfam" id="PF08281">
    <property type="entry name" value="Sigma70_r4_2"/>
    <property type="match status" value="1"/>
</dbReference>
<dbReference type="PANTHER" id="PTHR43133:SF60">
    <property type="entry name" value="RNA POLYMERASE SIGMA FACTOR SIGV"/>
    <property type="match status" value="1"/>
</dbReference>
<dbReference type="GO" id="GO:0006352">
    <property type="term" value="P:DNA-templated transcription initiation"/>
    <property type="evidence" value="ECO:0007669"/>
    <property type="project" value="InterPro"/>
</dbReference>
<comment type="caution">
    <text evidence="7">The sequence shown here is derived from an EMBL/GenBank/DDBJ whole genome shotgun (WGS) entry which is preliminary data.</text>
</comment>
<accession>A0A6L3V494</accession>
<dbReference type="InterPro" id="IPR014284">
    <property type="entry name" value="RNA_pol_sigma-70_dom"/>
</dbReference>
<dbReference type="CDD" id="cd06171">
    <property type="entry name" value="Sigma70_r4"/>
    <property type="match status" value="1"/>
</dbReference>
<dbReference type="OrthoDB" id="9785675at2"/>
<keyword evidence="3" id="KW-0731">Sigma factor</keyword>
<evidence type="ECO:0000313" key="8">
    <source>
        <dbReference type="Proteomes" id="UP000481030"/>
    </source>
</evidence>
<evidence type="ECO:0000313" key="7">
    <source>
        <dbReference type="EMBL" id="KAB2334881.1"/>
    </source>
</evidence>
<keyword evidence="2" id="KW-0805">Transcription regulation</keyword>
<keyword evidence="4" id="KW-0804">Transcription</keyword>
<dbReference type="InterPro" id="IPR013325">
    <property type="entry name" value="RNA_pol_sigma_r2"/>
</dbReference>
<protein>
    <submittedName>
        <fullName evidence="7">Sigma-70 family RNA polymerase sigma factor</fullName>
    </submittedName>
</protein>
<name>A0A6L3V494_9BACI</name>
<reference evidence="7 8" key="1">
    <citation type="journal article" date="2016" name="Antonie Van Leeuwenhoek">
        <title>Bacillus depressus sp. nov., isolated from soil of a sunflower field.</title>
        <authorList>
            <person name="Wei X."/>
            <person name="Xin D."/>
            <person name="Xin Y."/>
            <person name="Zhang H."/>
            <person name="Wang T."/>
            <person name="Zhang J."/>
        </authorList>
    </citation>
    <scope>NUCLEOTIDE SEQUENCE [LARGE SCALE GENOMIC DNA]</scope>
    <source>
        <strain evidence="7 8">BZ1</strain>
    </source>
</reference>
<dbReference type="SUPFAM" id="SSF88659">
    <property type="entry name" value="Sigma3 and sigma4 domains of RNA polymerase sigma factors"/>
    <property type="match status" value="1"/>
</dbReference>
<evidence type="ECO:0000259" key="5">
    <source>
        <dbReference type="Pfam" id="PF04542"/>
    </source>
</evidence>
<comment type="similarity">
    <text evidence="1">Belongs to the sigma-70 factor family. ECF subfamily.</text>
</comment>
<proteinExistence type="inferred from homology"/>
<dbReference type="EMBL" id="WBOS01000005">
    <property type="protein sequence ID" value="KAB2334881.1"/>
    <property type="molecule type" value="Genomic_DNA"/>
</dbReference>
<dbReference type="Pfam" id="PF04542">
    <property type="entry name" value="Sigma70_r2"/>
    <property type="match status" value="1"/>
</dbReference>
<dbReference type="Gene3D" id="1.10.1740.10">
    <property type="match status" value="1"/>
</dbReference>
<dbReference type="InterPro" id="IPR036388">
    <property type="entry name" value="WH-like_DNA-bd_sf"/>
</dbReference>
<dbReference type="InterPro" id="IPR013324">
    <property type="entry name" value="RNA_pol_sigma_r3/r4-like"/>
</dbReference>
<dbReference type="NCBIfam" id="NF009195">
    <property type="entry name" value="PRK12543.1"/>
    <property type="match status" value="1"/>
</dbReference>
<dbReference type="PANTHER" id="PTHR43133">
    <property type="entry name" value="RNA POLYMERASE ECF-TYPE SIGMA FACTO"/>
    <property type="match status" value="1"/>
</dbReference>
<evidence type="ECO:0000256" key="2">
    <source>
        <dbReference type="ARBA" id="ARBA00023015"/>
    </source>
</evidence>
<dbReference type="GO" id="GO:0016987">
    <property type="term" value="F:sigma factor activity"/>
    <property type="evidence" value="ECO:0007669"/>
    <property type="project" value="UniProtKB-KW"/>
</dbReference>
<evidence type="ECO:0000256" key="3">
    <source>
        <dbReference type="ARBA" id="ARBA00023082"/>
    </source>
</evidence>
<dbReference type="GO" id="GO:0003677">
    <property type="term" value="F:DNA binding"/>
    <property type="evidence" value="ECO:0007669"/>
    <property type="project" value="InterPro"/>
</dbReference>
<dbReference type="NCBIfam" id="TIGR02937">
    <property type="entry name" value="sigma70-ECF"/>
    <property type="match status" value="1"/>
</dbReference>
<dbReference type="AlphaFoldDB" id="A0A6L3V494"/>
<organism evidence="7 8">
    <name type="scientific">Cytobacillus depressus</name>
    <dbReference type="NCBI Taxonomy" id="1602942"/>
    <lineage>
        <taxon>Bacteria</taxon>
        <taxon>Bacillati</taxon>
        <taxon>Bacillota</taxon>
        <taxon>Bacilli</taxon>
        <taxon>Bacillales</taxon>
        <taxon>Bacillaceae</taxon>
        <taxon>Cytobacillus</taxon>
    </lineage>
</organism>
<sequence length="191" mass="23013">MEYRDEYSQIIERILAGNHQAYAELYENTIQDVYKNVYFLIEEKAEAEDLVQEIYIQLYKSLGNYDRNQPFRPWLMGIMIKQIQAYRRKRWMRFRIMQKAEVNKQMMIVDFSNDIVDRMTNEHLVHLVNDLPFKLKEVIILRYLNDYSQEEVAKILEIPIGTVKSRIHSALKKLRTKGQNNKFFIEKARNA</sequence>
<dbReference type="InterPro" id="IPR007627">
    <property type="entry name" value="RNA_pol_sigma70_r2"/>
</dbReference>
<evidence type="ECO:0000259" key="6">
    <source>
        <dbReference type="Pfam" id="PF08281"/>
    </source>
</evidence>
<dbReference type="Proteomes" id="UP000481030">
    <property type="component" value="Unassembled WGS sequence"/>
</dbReference>
<feature type="domain" description="RNA polymerase sigma factor 70 region 4 type 2" evidence="6">
    <location>
        <begin position="125"/>
        <end position="174"/>
    </location>
</feature>